<reference evidence="1 2" key="1">
    <citation type="journal article" date="2015" name="Int. J. Syst. Evol. Microbiol.">
        <title>Roseomonas oryzae sp. nov., isolated from paddy rhizosphere soil.</title>
        <authorList>
            <person name="Ramaprasad E.V."/>
            <person name="Sasikala Ch."/>
            <person name="Ramana Ch.V."/>
        </authorList>
    </citation>
    <scope>NUCLEOTIDE SEQUENCE [LARGE SCALE GENOMIC DNA]</scope>
    <source>
        <strain evidence="1 2">KCTC 42542</strain>
    </source>
</reference>
<keyword evidence="2" id="KW-1185">Reference proteome</keyword>
<protein>
    <submittedName>
        <fullName evidence="1">Sulfotransferase</fullName>
    </submittedName>
</protein>
<dbReference type="GO" id="GO:0016740">
    <property type="term" value="F:transferase activity"/>
    <property type="evidence" value="ECO:0007669"/>
    <property type="project" value="UniProtKB-KW"/>
</dbReference>
<dbReference type="EMBL" id="VUKA01000005">
    <property type="protein sequence ID" value="KAA2212839.1"/>
    <property type="molecule type" value="Genomic_DNA"/>
</dbReference>
<keyword evidence="1" id="KW-0808">Transferase</keyword>
<evidence type="ECO:0000313" key="1">
    <source>
        <dbReference type="EMBL" id="KAA2212839.1"/>
    </source>
</evidence>
<dbReference type="InterPro" id="IPR052736">
    <property type="entry name" value="Stf3_sulfotransferase"/>
</dbReference>
<dbReference type="InterPro" id="IPR027417">
    <property type="entry name" value="P-loop_NTPase"/>
</dbReference>
<accession>A0A5B2TF95</accession>
<name>A0A5B2TF95_9PROT</name>
<dbReference type="PANTHER" id="PTHR36451:SF1">
    <property type="entry name" value="OMEGA-HYDROXY-BETA-DIHYDROMENAQUINONE-9 SULFOTRANSFERASE STF3"/>
    <property type="match status" value="1"/>
</dbReference>
<dbReference type="AlphaFoldDB" id="A0A5B2TF95"/>
<evidence type="ECO:0000313" key="2">
    <source>
        <dbReference type="Proteomes" id="UP000322110"/>
    </source>
</evidence>
<dbReference type="OrthoDB" id="9777890at2"/>
<dbReference type="Pfam" id="PF13469">
    <property type="entry name" value="Sulfotransfer_3"/>
    <property type="match status" value="1"/>
</dbReference>
<comment type="caution">
    <text evidence="1">The sequence shown here is derived from an EMBL/GenBank/DDBJ whole genome shotgun (WGS) entry which is preliminary data.</text>
</comment>
<organism evidence="1 2">
    <name type="scientific">Teichococcus oryzae</name>
    <dbReference type="NCBI Taxonomy" id="1608942"/>
    <lineage>
        <taxon>Bacteria</taxon>
        <taxon>Pseudomonadati</taxon>
        <taxon>Pseudomonadota</taxon>
        <taxon>Alphaproteobacteria</taxon>
        <taxon>Acetobacterales</taxon>
        <taxon>Roseomonadaceae</taxon>
        <taxon>Roseomonas</taxon>
    </lineage>
</organism>
<dbReference type="PANTHER" id="PTHR36451">
    <property type="entry name" value="PAPS-DEPENDENT SULFOTRANSFERASE STF3"/>
    <property type="match status" value="1"/>
</dbReference>
<dbReference type="SUPFAM" id="SSF52540">
    <property type="entry name" value="P-loop containing nucleoside triphosphate hydrolases"/>
    <property type="match status" value="1"/>
</dbReference>
<gene>
    <name evidence="1" type="ORF">F0Q34_11940</name>
</gene>
<dbReference type="Proteomes" id="UP000322110">
    <property type="component" value="Unassembled WGS sequence"/>
</dbReference>
<dbReference type="RefSeq" id="WP_149812455.1">
    <property type="nucleotide sequence ID" value="NZ_VUKA01000005.1"/>
</dbReference>
<sequence>MDGMLAALGQRAVTHLGLPDRFLQPDALLHRAKAAEALAAFDGEAPFRMLLEQYRQEADLNFIGCFAARYDALRLLRNLAALKRRETSQPAVLRTPISKPIFITGLPRSGTTFLHKMLAEDPENRCPAAWETVFPLPRKPDDPPSQRIAAMGRLLAAFERMAPGFRAVHPIDAESPQECSEITAHVFRSYRFQITHHIPRYLAWLRAADHAPAYRFHRVFLQHLQHTDGRPRRFVLKCPDHVFTLGALAEAYPDARIIFLHRDPLEVLASVAGLTAILRRPFTTGANRQAIGQQVAESWLAGAEAILCADAGRLFPEDRVAHLRFRELTAAPMATIASIYERFNLPLLPDVRQRMERRIARLPHGGYGGVKHALADYGIDADAMRPRFAAYAARFNV</sequence>
<proteinExistence type="predicted"/>
<dbReference type="Gene3D" id="3.40.50.300">
    <property type="entry name" value="P-loop containing nucleotide triphosphate hydrolases"/>
    <property type="match status" value="1"/>
</dbReference>